<proteinExistence type="predicted"/>
<organism evidence="1 2">
    <name type="scientific">candidate division Kazan bacterium RIFCSPLOWO2_01_FULL_45_19</name>
    <dbReference type="NCBI Taxonomy" id="1798538"/>
    <lineage>
        <taxon>Bacteria</taxon>
        <taxon>Bacteria division Kazan-3B-28</taxon>
    </lineage>
</organism>
<evidence type="ECO:0000313" key="1">
    <source>
        <dbReference type="EMBL" id="OGB73557.1"/>
    </source>
</evidence>
<name>A0A1F4NQK0_UNCK3</name>
<dbReference type="AlphaFoldDB" id="A0A1F4NQK0"/>
<evidence type="ECO:0000313" key="2">
    <source>
        <dbReference type="Proteomes" id="UP000178085"/>
    </source>
</evidence>
<protein>
    <submittedName>
        <fullName evidence="1">Uncharacterized protein</fullName>
    </submittedName>
</protein>
<reference evidence="1 2" key="1">
    <citation type="journal article" date="2016" name="Nat. Commun.">
        <title>Thousands of microbial genomes shed light on interconnected biogeochemical processes in an aquifer system.</title>
        <authorList>
            <person name="Anantharaman K."/>
            <person name="Brown C.T."/>
            <person name="Hug L.A."/>
            <person name="Sharon I."/>
            <person name="Castelle C.J."/>
            <person name="Probst A.J."/>
            <person name="Thomas B.C."/>
            <person name="Singh A."/>
            <person name="Wilkins M.J."/>
            <person name="Karaoz U."/>
            <person name="Brodie E.L."/>
            <person name="Williams K.H."/>
            <person name="Hubbard S.S."/>
            <person name="Banfield J.F."/>
        </authorList>
    </citation>
    <scope>NUCLEOTIDE SEQUENCE [LARGE SCALE GENOMIC DNA]</scope>
</reference>
<dbReference type="Proteomes" id="UP000178085">
    <property type="component" value="Unassembled WGS sequence"/>
</dbReference>
<comment type="caution">
    <text evidence="1">The sequence shown here is derived from an EMBL/GenBank/DDBJ whole genome shotgun (WGS) entry which is preliminary data.</text>
</comment>
<dbReference type="EMBL" id="METD01000001">
    <property type="protein sequence ID" value="OGB73557.1"/>
    <property type="molecule type" value="Genomic_DNA"/>
</dbReference>
<sequence>MEFYVSAFIQMMLSRWGGDVLVWFLRDYQGRRVLIRLGEDPLGDSLPGRIDDSQFVLDDGRHLLYKQICRVKIGIPKSNHVPPRVFKHYSELLKVVREGGSQSTDLALDDLRNIAVGNFLVHDGSHQLVENIVRLGDDHQCAGLYHGLEGSPNGFGIVLTTTIYPVPLGTLSPIFFAPSPQEEVIRSEFAVLGL</sequence>
<accession>A0A1F4NQK0</accession>
<gene>
    <name evidence="1" type="ORF">A3K51_01765</name>
</gene>